<sequence>MDLMEAMRARHSVRSYLDRPIEGETAEKLEREAAACNEAGGLAIRLAFDEPRAFGGRIAHYGAFRGVKNYMVLAGRGEDLPQRCGYYGERLVLFAQTLGLSTCWVALNYSRGAAGVQLEPGEKLCCLVALGYGREPGVPHRNKPWDKLFRAGEPVPAWFKAGAEAALLAPTAMNQQRFRISLEGTGVRAKALPGVLTRLDLGIVKYHFETGAGRENFHWL</sequence>
<accession>A0A926D2B1</accession>
<feature type="domain" description="Putative nitroreductase TM1586" evidence="1">
    <location>
        <begin position="2"/>
        <end position="212"/>
    </location>
</feature>
<dbReference type="EMBL" id="JACRSR010000001">
    <property type="protein sequence ID" value="MBC8530453.1"/>
    <property type="molecule type" value="Genomic_DNA"/>
</dbReference>
<protein>
    <submittedName>
        <fullName evidence="2">Nitroreductase</fullName>
    </submittedName>
</protein>
<dbReference type="RefSeq" id="WP_249314399.1">
    <property type="nucleotide sequence ID" value="NZ_JACRSR010000001.1"/>
</dbReference>
<name>A0A926D2B1_9FIRM</name>
<evidence type="ECO:0000313" key="2">
    <source>
        <dbReference type="EMBL" id="MBC8530453.1"/>
    </source>
</evidence>
<dbReference type="Pfam" id="PF14512">
    <property type="entry name" value="TM1586_NiRdase"/>
    <property type="match status" value="1"/>
</dbReference>
<dbReference type="InterPro" id="IPR000415">
    <property type="entry name" value="Nitroreductase-like"/>
</dbReference>
<dbReference type="Proteomes" id="UP000623172">
    <property type="component" value="Unassembled WGS sequence"/>
</dbReference>
<dbReference type="Gene3D" id="3.40.109.10">
    <property type="entry name" value="NADH Oxidase"/>
    <property type="match status" value="1"/>
</dbReference>
<organism evidence="2 3">
    <name type="scientific">Gehongia tenuis</name>
    <dbReference type="NCBI Taxonomy" id="2763655"/>
    <lineage>
        <taxon>Bacteria</taxon>
        <taxon>Bacillati</taxon>
        <taxon>Bacillota</taxon>
        <taxon>Clostridia</taxon>
        <taxon>Christensenellales</taxon>
        <taxon>Christensenellaceae</taxon>
        <taxon>Gehongia</taxon>
    </lineage>
</organism>
<evidence type="ECO:0000313" key="3">
    <source>
        <dbReference type="Proteomes" id="UP000623172"/>
    </source>
</evidence>
<dbReference type="InterPro" id="IPR029478">
    <property type="entry name" value="TM1586_NiRdase"/>
</dbReference>
<evidence type="ECO:0000259" key="1">
    <source>
        <dbReference type="Pfam" id="PF14512"/>
    </source>
</evidence>
<dbReference type="GO" id="GO:0016491">
    <property type="term" value="F:oxidoreductase activity"/>
    <property type="evidence" value="ECO:0007669"/>
    <property type="project" value="InterPro"/>
</dbReference>
<reference evidence="2" key="1">
    <citation type="submission" date="2020-08" db="EMBL/GenBank/DDBJ databases">
        <title>Genome public.</title>
        <authorList>
            <person name="Liu C."/>
            <person name="Sun Q."/>
        </authorList>
    </citation>
    <scope>NUCLEOTIDE SEQUENCE</scope>
    <source>
        <strain evidence="2">NSJ-53</strain>
    </source>
</reference>
<dbReference type="SUPFAM" id="SSF55469">
    <property type="entry name" value="FMN-dependent nitroreductase-like"/>
    <property type="match status" value="1"/>
</dbReference>
<gene>
    <name evidence="2" type="ORF">H8696_01155</name>
</gene>
<proteinExistence type="predicted"/>
<dbReference type="AlphaFoldDB" id="A0A926D2B1"/>
<keyword evidence="3" id="KW-1185">Reference proteome</keyword>
<comment type="caution">
    <text evidence="2">The sequence shown here is derived from an EMBL/GenBank/DDBJ whole genome shotgun (WGS) entry which is preliminary data.</text>
</comment>